<proteinExistence type="predicted"/>
<evidence type="ECO:0000313" key="2">
    <source>
        <dbReference type="EMBL" id="KAA8568052.1"/>
    </source>
</evidence>
<dbReference type="EMBL" id="VICG01000010">
    <property type="protein sequence ID" value="KAA8568052.1"/>
    <property type="molecule type" value="Genomic_DNA"/>
</dbReference>
<feature type="region of interest" description="Disordered" evidence="1">
    <location>
        <begin position="73"/>
        <end position="112"/>
    </location>
</feature>
<feature type="compositionally biased region" description="Polar residues" evidence="1">
    <location>
        <begin position="76"/>
        <end position="99"/>
    </location>
</feature>
<gene>
    <name evidence="2" type="ORF">EYC84_008471</name>
</gene>
<comment type="caution">
    <text evidence="2">The sequence shown here is derived from an EMBL/GenBank/DDBJ whole genome shotgun (WGS) entry which is preliminary data.</text>
</comment>
<evidence type="ECO:0000256" key="1">
    <source>
        <dbReference type="SAM" id="MobiDB-lite"/>
    </source>
</evidence>
<reference evidence="2 3" key="1">
    <citation type="submission" date="2019-06" db="EMBL/GenBank/DDBJ databases">
        <title>Genome Sequence of the Brown Rot Fungal Pathogen Monilinia fructicola.</title>
        <authorList>
            <person name="De Miccolis Angelini R.M."/>
            <person name="Landi L."/>
            <person name="Abate D."/>
            <person name="Pollastro S."/>
            <person name="Romanazzi G."/>
            <person name="Faretra F."/>
        </authorList>
    </citation>
    <scope>NUCLEOTIDE SEQUENCE [LARGE SCALE GENOMIC DNA]</scope>
    <source>
        <strain evidence="2 3">Mfrc123</strain>
    </source>
</reference>
<organism evidence="2 3">
    <name type="scientific">Monilinia fructicola</name>
    <name type="common">Brown rot fungus</name>
    <name type="synonym">Ciboria fructicola</name>
    <dbReference type="NCBI Taxonomy" id="38448"/>
    <lineage>
        <taxon>Eukaryota</taxon>
        <taxon>Fungi</taxon>
        <taxon>Dikarya</taxon>
        <taxon>Ascomycota</taxon>
        <taxon>Pezizomycotina</taxon>
        <taxon>Leotiomycetes</taxon>
        <taxon>Helotiales</taxon>
        <taxon>Sclerotiniaceae</taxon>
        <taxon>Monilinia</taxon>
    </lineage>
</organism>
<keyword evidence="3" id="KW-1185">Reference proteome</keyword>
<dbReference type="Proteomes" id="UP000322873">
    <property type="component" value="Unassembled WGS sequence"/>
</dbReference>
<dbReference type="AlphaFoldDB" id="A0A5M9JJP8"/>
<protein>
    <submittedName>
        <fullName evidence="2">Uncharacterized protein</fullName>
    </submittedName>
</protein>
<name>A0A5M9JJP8_MONFR</name>
<accession>A0A5M9JJP8</accession>
<evidence type="ECO:0000313" key="3">
    <source>
        <dbReference type="Proteomes" id="UP000322873"/>
    </source>
</evidence>
<sequence>MDLLNPGMVSPVYDSRKLSTKSIHWAYPKLTIHHTMKPSQSLPSKCSLWQKPTMAYLSHPPASQIRILTLHRTSQRIRPSTRPNDPTSPNLELSASSDFWPQPHPLSHHQFG</sequence>